<feature type="domain" description="Protein kinase" evidence="2">
    <location>
        <begin position="14"/>
        <end position="222"/>
    </location>
</feature>
<dbReference type="Pfam" id="PF00069">
    <property type="entry name" value="Pkinase"/>
    <property type="match status" value="1"/>
</dbReference>
<dbReference type="GO" id="GO:0004672">
    <property type="term" value="F:protein kinase activity"/>
    <property type="evidence" value="ECO:0007669"/>
    <property type="project" value="InterPro"/>
</dbReference>
<feature type="compositionally biased region" description="Basic residues" evidence="1">
    <location>
        <begin position="1"/>
        <end position="17"/>
    </location>
</feature>
<organism evidence="3">
    <name type="scientific">viral metagenome</name>
    <dbReference type="NCBI Taxonomy" id="1070528"/>
    <lineage>
        <taxon>unclassified sequences</taxon>
        <taxon>metagenomes</taxon>
        <taxon>organismal metagenomes</taxon>
    </lineage>
</organism>
<dbReference type="PROSITE" id="PS50011">
    <property type="entry name" value="PROTEIN_KINASE_DOM"/>
    <property type="match status" value="1"/>
</dbReference>
<dbReference type="EMBL" id="MN739010">
    <property type="protein sequence ID" value="QHT34849.1"/>
    <property type="molecule type" value="Genomic_DNA"/>
</dbReference>
<dbReference type="InterPro" id="IPR000719">
    <property type="entry name" value="Prot_kinase_dom"/>
</dbReference>
<evidence type="ECO:0000313" key="3">
    <source>
        <dbReference type="EMBL" id="QHT34849.1"/>
    </source>
</evidence>
<dbReference type="Gene3D" id="1.10.510.10">
    <property type="entry name" value="Transferase(Phosphotransferase) domain 1"/>
    <property type="match status" value="1"/>
</dbReference>
<feature type="region of interest" description="Disordered" evidence="1">
    <location>
        <begin position="1"/>
        <end position="20"/>
    </location>
</feature>
<evidence type="ECO:0000259" key="2">
    <source>
        <dbReference type="PROSITE" id="PS50011"/>
    </source>
</evidence>
<name>A0A6C0F2S3_9ZZZZ</name>
<sequence>MGKTRRKRGDKKTRRGGKILGEGKFSTVVDPAIPCKDKRDMSKYVSRVSKRMKWDDIASKDHPKLMKKLAELDPDQKYFYYPQYCEPGAMLKENKLDGVNYENKKYSEIILRGNDVWNSLGRKNRSWQGFLKGKKMGKKVEFAGRTQEQLDHLKKAIDLLHDNDIVHHDLHGQNVIIADDGMPRIIDFGFATVDSPQSAIELEKAYIDFAWPSLDVNWFKSR</sequence>
<dbReference type="AlphaFoldDB" id="A0A6C0F2S3"/>
<dbReference type="GO" id="GO:0005524">
    <property type="term" value="F:ATP binding"/>
    <property type="evidence" value="ECO:0007669"/>
    <property type="project" value="InterPro"/>
</dbReference>
<dbReference type="InterPro" id="IPR011009">
    <property type="entry name" value="Kinase-like_dom_sf"/>
</dbReference>
<proteinExistence type="predicted"/>
<evidence type="ECO:0000256" key="1">
    <source>
        <dbReference type="SAM" id="MobiDB-lite"/>
    </source>
</evidence>
<dbReference type="SUPFAM" id="SSF56112">
    <property type="entry name" value="Protein kinase-like (PK-like)"/>
    <property type="match status" value="1"/>
</dbReference>
<protein>
    <recommendedName>
        <fullName evidence="2">Protein kinase domain-containing protein</fullName>
    </recommendedName>
</protein>
<reference evidence="3" key="1">
    <citation type="journal article" date="2020" name="Nature">
        <title>Giant virus diversity and host interactions through global metagenomics.</title>
        <authorList>
            <person name="Schulz F."/>
            <person name="Roux S."/>
            <person name="Paez-Espino D."/>
            <person name="Jungbluth S."/>
            <person name="Walsh D.A."/>
            <person name="Denef V.J."/>
            <person name="McMahon K.D."/>
            <person name="Konstantinidis K.T."/>
            <person name="Eloe-Fadrosh E.A."/>
            <person name="Kyrpides N.C."/>
            <person name="Woyke T."/>
        </authorList>
    </citation>
    <scope>NUCLEOTIDE SEQUENCE</scope>
    <source>
        <strain evidence="3">GVMAG-M-3300009164-40</strain>
    </source>
</reference>
<accession>A0A6C0F2S3</accession>